<dbReference type="InterPro" id="IPR036420">
    <property type="entry name" value="BRCT_dom_sf"/>
</dbReference>
<evidence type="ECO:0000256" key="3">
    <source>
        <dbReference type="ARBA" id="ARBA00022840"/>
    </source>
</evidence>
<evidence type="ECO:0000256" key="1">
    <source>
        <dbReference type="ARBA" id="ARBA00006914"/>
    </source>
</evidence>
<dbReference type="CDD" id="cd17738">
    <property type="entry name" value="BRCT_TopBP1_rpt7"/>
    <property type="match status" value="1"/>
</dbReference>
<keyword evidence="3" id="KW-0067">ATP-binding</keyword>
<evidence type="ECO:0000259" key="5">
    <source>
        <dbReference type="PROSITE" id="PS50172"/>
    </source>
</evidence>
<proteinExistence type="inferred from homology"/>
<dbReference type="PANTHER" id="PTHR23074:SF17">
    <property type="entry name" value="FIDGETIN-LIKE PROTEIN 1"/>
    <property type="match status" value="1"/>
</dbReference>
<feature type="compositionally biased region" description="Polar residues" evidence="4">
    <location>
        <begin position="270"/>
        <end position="292"/>
    </location>
</feature>
<dbReference type="InterPro" id="IPR003960">
    <property type="entry name" value="ATPase_AAA_CS"/>
</dbReference>
<feature type="domain" description="BRCT" evidence="5">
    <location>
        <begin position="1189"/>
        <end position="1279"/>
    </location>
</feature>
<dbReference type="SMART" id="SM00292">
    <property type="entry name" value="BRCT"/>
    <property type="match status" value="5"/>
</dbReference>
<protein>
    <recommendedName>
        <fullName evidence="5">BRCT domain-containing protein</fullName>
    </recommendedName>
</protein>
<dbReference type="InterPro" id="IPR003959">
    <property type="entry name" value="ATPase_AAA_core"/>
</dbReference>
<feature type="compositionally biased region" description="Basic and acidic residues" evidence="4">
    <location>
        <begin position="1551"/>
        <end position="1561"/>
    </location>
</feature>
<feature type="region of interest" description="Disordered" evidence="4">
    <location>
        <begin position="1625"/>
        <end position="1657"/>
    </location>
</feature>
<dbReference type="CDD" id="cd17731">
    <property type="entry name" value="BRCT_TopBP1_rpt2_like"/>
    <property type="match status" value="1"/>
</dbReference>
<dbReference type="PANTHER" id="PTHR23074">
    <property type="entry name" value="AAA DOMAIN-CONTAINING"/>
    <property type="match status" value="1"/>
</dbReference>
<dbReference type="FunFam" id="3.40.50.300:FF:000093">
    <property type="entry name" value="Fidgetin-like 1"/>
    <property type="match status" value="1"/>
</dbReference>
<dbReference type="GO" id="GO:0051013">
    <property type="term" value="P:microtubule severing"/>
    <property type="evidence" value="ECO:0007669"/>
    <property type="project" value="UniProtKB-ARBA"/>
</dbReference>
<feature type="compositionally biased region" description="Polar residues" evidence="4">
    <location>
        <begin position="1626"/>
        <end position="1636"/>
    </location>
</feature>
<reference evidence="6" key="1">
    <citation type="submission" date="2020-11" db="EMBL/GenBank/DDBJ databases">
        <authorList>
            <person name="Tran Van P."/>
        </authorList>
    </citation>
    <scope>NUCLEOTIDE SEQUENCE</scope>
</reference>
<dbReference type="Gene3D" id="3.40.50.10190">
    <property type="entry name" value="BRCT domain"/>
    <property type="match status" value="7"/>
</dbReference>
<feature type="compositionally biased region" description="Basic and acidic residues" evidence="4">
    <location>
        <begin position="1697"/>
        <end position="1706"/>
    </location>
</feature>
<comment type="similarity">
    <text evidence="1">Belongs to the AAA ATPase family.</text>
</comment>
<feature type="compositionally biased region" description="Polar residues" evidence="4">
    <location>
        <begin position="248"/>
        <end position="258"/>
    </location>
</feature>
<dbReference type="PROSITE" id="PS00674">
    <property type="entry name" value="AAA"/>
    <property type="match status" value="1"/>
</dbReference>
<feature type="compositionally biased region" description="Basic and acidic residues" evidence="4">
    <location>
        <begin position="1715"/>
        <end position="1731"/>
    </location>
</feature>
<dbReference type="Gene3D" id="3.40.50.300">
    <property type="entry name" value="P-loop containing nucleotide triphosphate hydrolases"/>
    <property type="match status" value="1"/>
</dbReference>
<dbReference type="GO" id="GO:0008568">
    <property type="term" value="F:microtubule severing ATPase activity"/>
    <property type="evidence" value="ECO:0007669"/>
    <property type="project" value="UniProtKB-ARBA"/>
</dbReference>
<dbReference type="CDD" id="cd00027">
    <property type="entry name" value="BRCT"/>
    <property type="match status" value="1"/>
</dbReference>
<dbReference type="GO" id="GO:0031114">
    <property type="term" value="P:regulation of microtubule depolymerization"/>
    <property type="evidence" value="ECO:0007669"/>
    <property type="project" value="UniProtKB-ARBA"/>
</dbReference>
<sequence>MTFYFSKKNREKPVVDPDKVGEEWRREEGFNSLDIPVINATEKRSRRVFDHLTQKPDMDCEVTEESWKALVRASLEKLKPQTKDVKGTASLTSAETEENLNDFKKMKPWQKKKFLLSQANAREVEQEESLDDQQAAKKPSLWQQRKDTAKEAKEKYAEAGDLDDEKEMISHMTPWQRKKYLVKSMKERGIENSGDFEGMNPGDVSTSILGRNKKRKASEDIENDPEAREPPKIVSARSLLTGSRIGLSKSQSSNGSKPKQSDPLHRPFQNPAQKPVNETSNPRNSRDVSSFNCEEKLPSVKRTGSLTERMEMGEELGNPLLRNLDPKMIEMIENEIMDQGTHVDWNDIAGLEHVKKVIKEIVVMPMLRPDIFTGLRGPPRGLLLFGPPGTGKTLIGKCLACQSKATFFNISASSLTSKWFGEAEKMVRTLFAVARCRAPAVIFLDEVDSVLTARTGDESDSVRRIKTEFFVQLDGAGSGDERILLVGATNRPQELDDAARRRFVRRLYIPLPEKIARKKLMESLMGKVSSALSDADLDFIAEKTEGFSGADMKNLCQEASLGPVRSISVENIETIGLDELAPVSKIDFLEALKTIRPSVAQADLHSLVEWDKTYVLLWNVNDRSALPVRGVLHSADLREFRLLEMPPPSRSKSDAVTLNFPEVIIVSKFPEDQIELASVDIRKLAKAFEEKSKVVGPEAGGANGVYLWCHEDKRGLVEHVPLDSSTLLIFERFDDSGESTFSRIHSKISQLRKQERPSLVGPQVILSSMAKNTILRPQPYARWCNSMSGMIICFSGIKEDKGSTTCDKLNHLKDLARRMGATVEKDFVDGVTHLICQTHLTEKYKMARHLKIPIMSVDWITTLYEACRENPWTNASEERFRKLKFRCFEGQTICLSQIPKKEKFQLRKLIEENGGTFLADLKLSNVTILISGSASGEKFEAALKSNRIIILKSNWLHDCCDQGYMLDHAPYRFAERKCSTPTSMTVNERPSFDISRVTGVNETAMEPRTVEETFESTCSVDDFRSAERADNVGFPLSGSRIFIYAVKSAPALRKIVRAAGGVVCSDLNDDVTHLVAEVDDNQANIAEAVTRLLRGYPTANPVCVSAEWLKRCLDLNKHVEESDYLLHSPPRPTAEPVMPQFSRSQAPCLPNNNPPRFVDPAPQPSALTIEHPPPVPEDDTDQFTESEDIPRDLFQGKRSIVLEDDEENSVSQLLMAMGSVVVSPTSTERVDFAFVDMEAMKMGCCSIPSTLNADEILSNGWIDDCRNAGKLLPVQYFHRPIPSKVYEKTELLKNCVIVPTSFTGLEREYICILAQVVGGVSLEMLSKKDVPAKGYRACTHLIAKVPEGQKYDRAVLWGLHTICVDWLLESALSGVRLPEVSFPVVTLDEDKEMERLQKSDILLLEHLKIGGCIGKKYLPPADAEVTLTEKENVEPFHLEQMPVDDECPTMSFHDEEIQRSVHPATPEVKQQLSPPVSVRGGTQLRLNEGSRKRSFPAARLHDGSYWRPTKIPHHCLKDPVVTQAKEDAKFLVCPAWLDQCAEELTRVPEAEKPLGWRDAPSRESSPTPDQRMDISWYQPEAGSSGRINAGLKPVEKPSNTCNSSENLDDESEDPKLLSDMQRLANMAQQSRSSRGSTIAPEPSSKTSTKKSQEQKLDTISWNDPVAIETRKKFDAYILADTQTQQPLTMMHQKFMDSYDSQGKDSDGSEGTEPLNAKKDSMERRSEIRLESETEPPVVRVFSFGRLSESEMTRMMRVVETLGGSTVDTRQVDPRVTHFLTAGVTRSEKAIGLVAAGAWVLHPNYILDCEQAGRFLPEDNYEWGSPATTSELSKHNPAERGLAQCATFWRKKRVLEGANNSFSQFRAGVHVGKKTGAFARILQAGGATLVDTRLPLTDLKDANLIVADDEDLKSIDWVSVAKMGVPVVTSAFTTNFLISCGNYKMSDSYHSSYVDALRKLGKPVE</sequence>
<dbReference type="InterPro" id="IPR015415">
    <property type="entry name" value="Spast_Vps4_C"/>
</dbReference>
<evidence type="ECO:0000256" key="4">
    <source>
        <dbReference type="SAM" id="MobiDB-lite"/>
    </source>
</evidence>
<dbReference type="Pfam" id="PF00004">
    <property type="entry name" value="AAA"/>
    <property type="match status" value="1"/>
</dbReference>
<feature type="domain" description="BRCT" evidence="5">
    <location>
        <begin position="1031"/>
        <end position="1126"/>
    </location>
</feature>
<keyword evidence="2" id="KW-0547">Nucleotide-binding</keyword>
<feature type="region of interest" description="Disordered" evidence="4">
    <location>
        <begin position="1697"/>
        <end position="1731"/>
    </location>
</feature>
<feature type="compositionally biased region" description="Basic and acidic residues" evidence="4">
    <location>
        <begin position="144"/>
        <end position="158"/>
    </location>
</feature>
<dbReference type="Pfam" id="PF12738">
    <property type="entry name" value="PTCB-BRCT"/>
    <property type="match status" value="3"/>
</dbReference>
<dbReference type="Pfam" id="PF09336">
    <property type="entry name" value="Vps4_C"/>
    <property type="match status" value="1"/>
</dbReference>
<feature type="domain" description="BRCT" evidence="5">
    <location>
        <begin position="1287"/>
        <end position="1384"/>
    </location>
</feature>
<dbReference type="InterPro" id="IPR059215">
    <property type="entry name" value="BRCT2_TopBP1-like"/>
</dbReference>
<dbReference type="GO" id="GO:0005524">
    <property type="term" value="F:ATP binding"/>
    <property type="evidence" value="ECO:0007669"/>
    <property type="project" value="UniProtKB-KW"/>
</dbReference>
<keyword evidence="7" id="KW-1185">Reference proteome</keyword>
<organism evidence="6">
    <name type="scientific">Notodromas monacha</name>
    <dbReference type="NCBI Taxonomy" id="399045"/>
    <lineage>
        <taxon>Eukaryota</taxon>
        <taxon>Metazoa</taxon>
        <taxon>Ecdysozoa</taxon>
        <taxon>Arthropoda</taxon>
        <taxon>Crustacea</taxon>
        <taxon>Oligostraca</taxon>
        <taxon>Ostracoda</taxon>
        <taxon>Podocopa</taxon>
        <taxon>Podocopida</taxon>
        <taxon>Cypridocopina</taxon>
        <taxon>Cypridoidea</taxon>
        <taxon>Cyprididae</taxon>
        <taxon>Notodromas</taxon>
    </lineage>
</organism>
<dbReference type="InterPro" id="IPR027417">
    <property type="entry name" value="P-loop_NTPase"/>
</dbReference>
<feature type="region of interest" description="Disordered" evidence="4">
    <location>
        <begin position="190"/>
        <end position="310"/>
    </location>
</feature>
<feature type="region of interest" description="Disordered" evidence="4">
    <location>
        <begin position="120"/>
        <end position="170"/>
    </location>
</feature>
<dbReference type="InterPro" id="IPR041569">
    <property type="entry name" value="AAA_lid_3"/>
</dbReference>
<feature type="domain" description="BRCT" evidence="5">
    <location>
        <begin position="888"/>
        <end position="973"/>
    </location>
</feature>
<dbReference type="EMBL" id="CAJPEX010000186">
    <property type="protein sequence ID" value="CAG0914061.1"/>
    <property type="molecule type" value="Genomic_DNA"/>
</dbReference>
<dbReference type="PROSITE" id="PS50172">
    <property type="entry name" value="BRCT"/>
    <property type="match status" value="6"/>
</dbReference>
<dbReference type="GO" id="GO:0000070">
    <property type="term" value="P:mitotic sister chromatid segregation"/>
    <property type="evidence" value="ECO:0007669"/>
    <property type="project" value="UniProtKB-ARBA"/>
</dbReference>
<dbReference type="Proteomes" id="UP000678499">
    <property type="component" value="Unassembled WGS sequence"/>
</dbReference>
<name>A0A7R9G994_9CRUS</name>
<feature type="region of interest" description="Disordered" evidence="4">
    <location>
        <begin position="79"/>
        <end position="103"/>
    </location>
</feature>
<dbReference type="Pfam" id="PF00533">
    <property type="entry name" value="BRCT"/>
    <property type="match status" value="1"/>
</dbReference>
<dbReference type="InterPro" id="IPR050304">
    <property type="entry name" value="MT-severing_AAA_ATPase"/>
</dbReference>
<feature type="domain" description="BRCT" evidence="5">
    <location>
        <begin position="782"/>
        <end position="860"/>
    </location>
</feature>
<feature type="region of interest" description="Disordered" evidence="4">
    <location>
        <begin position="1551"/>
        <end position="1613"/>
    </location>
</feature>
<dbReference type="FunFam" id="1.10.8.60:FF:000022">
    <property type="entry name" value="Fidgetin like 1"/>
    <property type="match status" value="1"/>
</dbReference>
<evidence type="ECO:0000313" key="6">
    <source>
        <dbReference type="EMBL" id="CAD7273909.1"/>
    </source>
</evidence>
<dbReference type="Gene3D" id="1.10.8.60">
    <property type="match status" value="1"/>
</dbReference>
<dbReference type="InterPro" id="IPR001357">
    <property type="entry name" value="BRCT_dom"/>
</dbReference>
<dbReference type="SUPFAM" id="SSF52540">
    <property type="entry name" value="P-loop containing nucleoside triphosphate hydrolases"/>
    <property type="match status" value="1"/>
</dbReference>
<feature type="domain" description="BRCT" evidence="5">
    <location>
        <begin position="1738"/>
        <end position="1822"/>
    </location>
</feature>
<dbReference type="SMART" id="SM00382">
    <property type="entry name" value="AAA"/>
    <property type="match status" value="1"/>
</dbReference>
<dbReference type="EMBL" id="OA882223">
    <property type="protein sequence ID" value="CAD7273909.1"/>
    <property type="molecule type" value="Genomic_DNA"/>
</dbReference>
<evidence type="ECO:0000313" key="7">
    <source>
        <dbReference type="Proteomes" id="UP000678499"/>
    </source>
</evidence>
<gene>
    <name evidence="6" type="ORF">NMOB1V02_LOCUS1772</name>
</gene>
<dbReference type="GO" id="GO:0005813">
    <property type="term" value="C:centrosome"/>
    <property type="evidence" value="ECO:0007669"/>
    <property type="project" value="UniProtKB-ARBA"/>
</dbReference>
<evidence type="ECO:0000256" key="2">
    <source>
        <dbReference type="ARBA" id="ARBA00022741"/>
    </source>
</evidence>
<accession>A0A7R9G994</accession>
<dbReference type="GO" id="GO:0016887">
    <property type="term" value="F:ATP hydrolysis activity"/>
    <property type="evidence" value="ECO:0007669"/>
    <property type="project" value="InterPro"/>
</dbReference>
<dbReference type="InterPro" id="IPR003593">
    <property type="entry name" value="AAA+_ATPase"/>
</dbReference>
<dbReference type="Pfam" id="PF17862">
    <property type="entry name" value="AAA_lid_3"/>
    <property type="match status" value="1"/>
</dbReference>
<dbReference type="FunFam" id="3.40.50.10190:FF:000018">
    <property type="entry name" value="DNA topoisomerase 2-binding protein 1"/>
    <property type="match status" value="1"/>
</dbReference>
<dbReference type="SUPFAM" id="SSF52113">
    <property type="entry name" value="BRCT domain"/>
    <property type="match status" value="5"/>
</dbReference>